<dbReference type="GO" id="GO:0000976">
    <property type="term" value="F:transcription cis-regulatory region binding"/>
    <property type="evidence" value="ECO:0007669"/>
    <property type="project" value="TreeGrafter"/>
</dbReference>
<dbReference type="CDD" id="cd17574">
    <property type="entry name" value="REC_OmpR"/>
    <property type="match status" value="1"/>
</dbReference>
<dbReference type="PROSITE" id="PS51755">
    <property type="entry name" value="OMPR_PHOB"/>
    <property type="match status" value="1"/>
</dbReference>
<evidence type="ECO:0000256" key="3">
    <source>
        <dbReference type="ARBA" id="ARBA00023015"/>
    </source>
</evidence>
<dbReference type="PANTHER" id="PTHR48111:SF1">
    <property type="entry name" value="TWO-COMPONENT RESPONSE REGULATOR ORR33"/>
    <property type="match status" value="1"/>
</dbReference>
<keyword evidence="2" id="KW-0902">Two-component regulatory system</keyword>
<dbReference type="STRING" id="1162668.LFE_0086"/>
<protein>
    <submittedName>
        <fullName evidence="10">Putative two component transcriptional regulator</fullName>
    </submittedName>
</protein>
<dbReference type="AlphaFoldDB" id="I0IKL6"/>
<dbReference type="EMBL" id="AP012342">
    <property type="protein sequence ID" value="BAM05815.1"/>
    <property type="molecule type" value="Genomic_DNA"/>
</dbReference>
<feature type="domain" description="OmpR/PhoB-type" evidence="9">
    <location>
        <begin position="124"/>
        <end position="222"/>
    </location>
</feature>
<dbReference type="SUPFAM" id="SSF52172">
    <property type="entry name" value="CheY-like"/>
    <property type="match status" value="1"/>
</dbReference>
<reference evidence="10 11" key="1">
    <citation type="journal article" date="2012" name="J. Bacteriol.">
        <title>Complete Genome Sequence of Leptospirillum ferrooxidans Strain C2-3, Isolated from a Fresh Volcanic Ash Deposit on the Island of Miyake, Japan.</title>
        <authorList>
            <person name="Fujimura R."/>
            <person name="Sato Y."/>
            <person name="Nishizawa T."/>
            <person name="Oshima K."/>
            <person name="Kim S.-W."/>
            <person name="Hattori M."/>
            <person name="Kamijo T."/>
            <person name="Ohta H."/>
        </authorList>
    </citation>
    <scope>NUCLEOTIDE SEQUENCE [LARGE SCALE GENOMIC DNA]</scope>
    <source>
        <strain evidence="10 11">C2-3</strain>
    </source>
</reference>
<evidence type="ECO:0000256" key="4">
    <source>
        <dbReference type="ARBA" id="ARBA00023125"/>
    </source>
</evidence>
<dbReference type="GO" id="GO:0006355">
    <property type="term" value="P:regulation of DNA-templated transcription"/>
    <property type="evidence" value="ECO:0007669"/>
    <property type="project" value="InterPro"/>
</dbReference>
<dbReference type="SMART" id="SM00448">
    <property type="entry name" value="REC"/>
    <property type="match status" value="1"/>
</dbReference>
<proteinExistence type="predicted"/>
<dbReference type="SMART" id="SM00862">
    <property type="entry name" value="Trans_reg_C"/>
    <property type="match status" value="1"/>
</dbReference>
<dbReference type="OrthoDB" id="9803564at2"/>
<name>I0IKL6_LEPFC</name>
<evidence type="ECO:0000313" key="11">
    <source>
        <dbReference type="Proteomes" id="UP000007382"/>
    </source>
</evidence>
<dbReference type="Proteomes" id="UP000007382">
    <property type="component" value="Chromosome"/>
</dbReference>
<gene>
    <name evidence="10" type="ordered locus">LFE_0086</name>
</gene>
<accession>I0IKL6</accession>
<keyword evidence="4 7" id="KW-0238">DNA-binding</keyword>
<evidence type="ECO:0000256" key="7">
    <source>
        <dbReference type="PROSITE-ProRule" id="PRU01091"/>
    </source>
</evidence>
<keyword evidence="3" id="KW-0805">Transcription regulation</keyword>
<dbReference type="Pfam" id="PF00486">
    <property type="entry name" value="Trans_reg_C"/>
    <property type="match status" value="1"/>
</dbReference>
<dbReference type="RefSeq" id="WP_014448310.1">
    <property type="nucleotide sequence ID" value="NC_017094.1"/>
</dbReference>
<dbReference type="InterPro" id="IPR011006">
    <property type="entry name" value="CheY-like_superfamily"/>
</dbReference>
<dbReference type="eggNOG" id="COG0745">
    <property type="taxonomic scope" value="Bacteria"/>
</dbReference>
<dbReference type="InterPro" id="IPR001867">
    <property type="entry name" value="OmpR/PhoB-type_DNA-bd"/>
</dbReference>
<evidence type="ECO:0000256" key="5">
    <source>
        <dbReference type="ARBA" id="ARBA00023163"/>
    </source>
</evidence>
<keyword evidence="1 6" id="KW-0597">Phosphoprotein</keyword>
<dbReference type="Pfam" id="PF00072">
    <property type="entry name" value="Response_reg"/>
    <property type="match status" value="1"/>
</dbReference>
<dbReference type="InterPro" id="IPR016032">
    <property type="entry name" value="Sig_transdc_resp-reg_C-effctor"/>
</dbReference>
<evidence type="ECO:0000256" key="2">
    <source>
        <dbReference type="ARBA" id="ARBA00023012"/>
    </source>
</evidence>
<dbReference type="GO" id="GO:0005829">
    <property type="term" value="C:cytosol"/>
    <property type="evidence" value="ECO:0007669"/>
    <property type="project" value="TreeGrafter"/>
</dbReference>
<feature type="domain" description="Response regulatory" evidence="8">
    <location>
        <begin position="3"/>
        <end position="117"/>
    </location>
</feature>
<dbReference type="KEGG" id="lfc:LFE_0086"/>
<organism evidence="10 11">
    <name type="scientific">Leptospirillum ferrooxidans (strain C2-3)</name>
    <dbReference type="NCBI Taxonomy" id="1162668"/>
    <lineage>
        <taxon>Bacteria</taxon>
        <taxon>Pseudomonadati</taxon>
        <taxon>Nitrospirota</taxon>
        <taxon>Nitrospiria</taxon>
        <taxon>Nitrospirales</taxon>
        <taxon>Nitrospiraceae</taxon>
        <taxon>Leptospirillum</taxon>
    </lineage>
</organism>
<dbReference type="Gene3D" id="1.10.10.10">
    <property type="entry name" value="Winged helix-like DNA-binding domain superfamily/Winged helix DNA-binding domain"/>
    <property type="match status" value="1"/>
</dbReference>
<dbReference type="InterPro" id="IPR001789">
    <property type="entry name" value="Sig_transdc_resp-reg_receiver"/>
</dbReference>
<dbReference type="Gene3D" id="3.40.50.2300">
    <property type="match status" value="1"/>
</dbReference>
<feature type="modified residue" description="4-aspartylphosphate" evidence="6">
    <location>
        <position position="52"/>
    </location>
</feature>
<evidence type="ECO:0000259" key="9">
    <source>
        <dbReference type="PROSITE" id="PS51755"/>
    </source>
</evidence>
<evidence type="ECO:0000256" key="6">
    <source>
        <dbReference type="PROSITE-ProRule" id="PRU00169"/>
    </source>
</evidence>
<dbReference type="GO" id="GO:0000156">
    <property type="term" value="F:phosphorelay response regulator activity"/>
    <property type="evidence" value="ECO:0007669"/>
    <property type="project" value="TreeGrafter"/>
</dbReference>
<dbReference type="GO" id="GO:0032993">
    <property type="term" value="C:protein-DNA complex"/>
    <property type="evidence" value="ECO:0007669"/>
    <property type="project" value="TreeGrafter"/>
</dbReference>
<dbReference type="InterPro" id="IPR039420">
    <property type="entry name" value="WalR-like"/>
</dbReference>
<evidence type="ECO:0000256" key="1">
    <source>
        <dbReference type="ARBA" id="ARBA00022553"/>
    </source>
</evidence>
<dbReference type="PANTHER" id="PTHR48111">
    <property type="entry name" value="REGULATOR OF RPOS"/>
    <property type="match status" value="1"/>
</dbReference>
<keyword evidence="5" id="KW-0804">Transcription</keyword>
<dbReference type="SUPFAM" id="SSF46894">
    <property type="entry name" value="C-terminal effector domain of the bipartite response regulators"/>
    <property type="match status" value="1"/>
</dbReference>
<evidence type="ECO:0000313" key="10">
    <source>
        <dbReference type="EMBL" id="BAM05815.1"/>
    </source>
</evidence>
<dbReference type="HOGENOM" id="CLU_000445_30_1_0"/>
<keyword evidence="11" id="KW-1185">Reference proteome</keyword>
<sequence>MKQILLVEDDPMIGQTLALSLPYRGYDLKVADTIAKASDLIAIAAFDLILLDVQLPDGSGFDLCRIIREKDSLIPILMLSARTDEPSVVKGLSLGADDYIRKPFGLAELTARMDRLVERKHLRGNILSYRLITIDQGDRTVKIDGQLIHLGKKEYLILCYLVQRGGEVVTREDILDALSDDSDMFDRTIDSHLSHLRKKIRDIAGNLIRIHPIYGVGYRLEAGDEIS</sequence>
<dbReference type="InterPro" id="IPR036388">
    <property type="entry name" value="WH-like_DNA-bd_sf"/>
</dbReference>
<dbReference type="PATRIC" id="fig|1162668.3.peg.102"/>
<reference evidence="11" key="2">
    <citation type="submission" date="2012-03" db="EMBL/GenBank/DDBJ databases">
        <title>The complete genome sequence of the pioneer microbe on fresh volcanic deposit, Leptospirillum ferrooxidans strain C2-3.</title>
        <authorList>
            <person name="Fujimura R."/>
            <person name="Sato Y."/>
            <person name="Nishizawa T."/>
            <person name="Nanba K."/>
            <person name="Oshima K."/>
            <person name="Hattori M."/>
            <person name="Kamijo T."/>
            <person name="Ohta H."/>
        </authorList>
    </citation>
    <scope>NUCLEOTIDE SEQUENCE [LARGE SCALE GENOMIC DNA]</scope>
    <source>
        <strain evidence="11">C2-3</strain>
    </source>
</reference>
<feature type="DNA-binding region" description="OmpR/PhoB-type" evidence="7">
    <location>
        <begin position="124"/>
        <end position="222"/>
    </location>
</feature>
<dbReference type="PROSITE" id="PS50110">
    <property type="entry name" value="RESPONSE_REGULATORY"/>
    <property type="match status" value="1"/>
</dbReference>
<evidence type="ECO:0000259" key="8">
    <source>
        <dbReference type="PROSITE" id="PS50110"/>
    </source>
</evidence>
<dbReference type="CDD" id="cd00383">
    <property type="entry name" value="trans_reg_C"/>
    <property type="match status" value="1"/>
</dbReference>